<name>A0ABZ2LH07_9BACT</name>
<dbReference type="Proteomes" id="UP001374803">
    <property type="component" value="Chromosome"/>
</dbReference>
<keyword evidence="2" id="KW-1185">Reference proteome</keyword>
<organism evidence="1 2">
    <name type="scientific">Pendulispora rubella</name>
    <dbReference type="NCBI Taxonomy" id="2741070"/>
    <lineage>
        <taxon>Bacteria</taxon>
        <taxon>Pseudomonadati</taxon>
        <taxon>Myxococcota</taxon>
        <taxon>Myxococcia</taxon>
        <taxon>Myxococcales</taxon>
        <taxon>Sorangiineae</taxon>
        <taxon>Pendulisporaceae</taxon>
        <taxon>Pendulispora</taxon>
    </lineage>
</organism>
<sequence length="180" mass="19290">MSRLRTLLGWIALVLLMLAAGCSKKDDAGPAVDPPLLAFLSQARALHHEANVHEAAGEPARAVAALERLVSGPKPHPERTVPEVEEVLSDTYARLGELRLQSGSLDAAAAAIQEGLSHAKEPTYFRGHLFEVSGIIEEARATSLADAGRADDAKRARERALTLLHEAVEIQNKVITDKAP</sequence>
<gene>
    <name evidence="1" type="ORF">LVJ94_16610</name>
</gene>
<reference evidence="1" key="1">
    <citation type="submission" date="2021-12" db="EMBL/GenBank/DDBJ databases">
        <title>Discovery of the Pendulisporaceae a myxobacterial family with distinct sporulation behavior and unique specialized metabolism.</title>
        <authorList>
            <person name="Garcia R."/>
            <person name="Popoff A."/>
            <person name="Bader C.D."/>
            <person name="Loehr J."/>
            <person name="Walesch S."/>
            <person name="Walt C."/>
            <person name="Boldt J."/>
            <person name="Bunk B."/>
            <person name="Haeckl F.J.F.P.J."/>
            <person name="Gunesch A.P."/>
            <person name="Birkelbach J."/>
            <person name="Nuebel U."/>
            <person name="Pietschmann T."/>
            <person name="Bach T."/>
            <person name="Mueller R."/>
        </authorList>
    </citation>
    <scope>NUCLEOTIDE SEQUENCE</scope>
    <source>
        <strain evidence="1">MSr11367</strain>
    </source>
</reference>
<dbReference type="Gene3D" id="1.25.40.10">
    <property type="entry name" value="Tetratricopeptide repeat domain"/>
    <property type="match status" value="1"/>
</dbReference>
<evidence type="ECO:0008006" key="3">
    <source>
        <dbReference type="Google" id="ProtNLM"/>
    </source>
</evidence>
<accession>A0ABZ2LH07</accession>
<evidence type="ECO:0000313" key="1">
    <source>
        <dbReference type="EMBL" id="WXB08849.1"/>
    </source>
</evidence>
<proteinExistence type="predicted"/>
<evidence type="ECO:0000313" key="2">
    <source>
        <dbReference type="Proteomes" id="UP001374803"/>
    </source>
</evidence>
<dbReference type="PROSITE" id="PS51257">
    <property type="entry name" value="PROKAR_LIPOPROTEIN"/>
    <property type="match status" value="1"/>
</dbReference>
<protein>
    <recommendedName>
        <fullName evidence="3">Tetratricopeptide repeat protein</fullName>
    </recommendedName>
</protein>
<dbReference type="EMBL" id="CP089983">
    <property type="protein sequence ID" value="WXB08849.1"/>
    <property type="molecule type" value="Genomic_DNA"/>
</dbReference>
<dbReference type="SUPFAM" id="SSF48452">
    <property type="entry name" value="TPR-like"/>
    <property type="match status" value="1"/>
</dbReference>
<dbReference type="InterPro" id="IPR011990">
    <property type="entry name" value="TPR-like_helical_dom_sf"/>
</dbReference>
<dbReference type="RefSeq" id="WP_394838524.1">
    <property type="nucleotide sequence ID" value="NZ_CP089929.1"/>
</dbReference>